<evidence type="ECO:0000313" key="1">
    <source>
        <dbReference type="EMBL" id="KWW98099.1"/>
    </source>
</evidence>
<evidence type="ECO:0000313" key="2">
    <source>
        <dbReference type="EMBL" id="KWX07943.1"/>
    </source>
</evidence>
<dbReference type="EMBL" id="JYIJ01000019">
    <property type="protein sequence ID" value="KWW98099.1"/>
    <property type="molecule type" value="Genomic_DNA"/>
</dbReference>
<dbReference type="Proteomes" id="UP000070659">
    <property type="component" value="Unassembled WGS sequence"/>
</dbReference>
<comment type="caution">
    <text evidence="1">The sequence shown here is derived from an EMBL/GenBank/DDBJ whole genome shotgun (WGS) entry which is preliminary data.</text>
</comment>
<evidence type="ECO:0000313" key="4">
    <source>
        <dbReference type="Proteomes" id="UP000070659"/>
    </source>
</evidence>
<organism evidence="1 4">
    <name type="scientific">Carbonactinospora thermoautotrophica</name>
    <dbReference type="NCBI Taxonomy" id="1469144"/>
    <lineage>
        <taxon>Bacteria</taxon>
        <taxon>Bacillati</taxon>
        <taxon>Actinomycetota</taxon>
        <taxon>Actinomycetes</taxon>
        <taxon>Kitasatosporales</taxon>
        <taxon>Carbonactinosporaceae</taxon>
        <taxon>Carbonactinospora</taxon>
    </lineage>
</organism>
<reference evidence="1 4" key="1">
    <citation type="submission" date="2015-02" db="EMBL/GenBank/DDBJ databases">
        <title>Physiological reanalysis, assessment of diazotrophy, and genome sequences of multiple isolates of Streptomyces thermoautotrophicus.</title>
        <authorList>
            <person name="MacKellar D.C."/>
            <person name="Lieber L."/>
            <person name="Norman J."/>
            <person name="Bolger A."/>
            <person name="Tobin C."/>
            <person name="Murray J.W."/>
            <person name="Prell J."/>
        </authorList>
    </citation>
    <scope>NUCLEOTIDE SEQUENCE [LARGE SCALE GENOMIC DNA]</scope>
    <source>
        <strain evidence="1 4">UBT1</strain>
    </source>
</reference>
<gene>
    <name evidence="1" type="ORF">TH66_22765</name>
    <name evidence="2" type="ORF">TR74_17005</name>
</gene>
<protein>
    <submittedName>
        <fullName evidence="1">CRISPR-associated protein Cas2</fullName>
    </submittedName>
</protein>
<evidence type="ECO:0000313" key="3">
    <source>
        <dbReference type="Proteomes" id="UP000070598"/>
    </source>
</evidence>
<reference evidence="3" key="2">
    <citation type="submission" date="2015-02" db="EMBL/GenBank/DDBJ databases">
        <title>Physiological reanalysis, assessment of diazotrophy, and genome sequences of multiple isolates of Streptomyces thermoautotrophicus.</title>
        <authorList>
            <person name="MacKellar D.C."/>
            <person name="Lieber L."/>
            <person name="Norman J."/>
            <person name="Bolger A."/>
            <person name="Tobin C."/>
            <person name="Murray J.W."/>
            <person name="Friesen M."/>
            <person name="Prell J."/>
        </authorList>
    </citation>
    <scope>NUCLEOTIDE SEQUENCE [LARGE SCALE GENOMIC DNA]</scope>
    <source>
        <strain evidence="3">UBT1</strain>
    </source>
</reference>
<dbReference type="CDD" id="cd09755">
    <property type="entry name" value="Cas2_I-E"/>
    <property type="match status" value="1"/>
</dbReference>
<dbReference type="Pfam" id="PF09707">
    <property type="entry name" value="Cas_Cas2CT1978"/>
    <property type="match status" value="1"/>
</dbReference>
<accession>A0A132MK24</accession>
<sequence>MPSMMVLAVTAVPPHVRGALSRWLVEAAPGLYVGCVSGRVREELWTTVSAVIGDGAAVCVHPADTEQGYELRTAGTRRREPIDLDGLTLIRFRAPEQPTSTSEPEFPW</sequence>
<dbReference type="PATRIC" id="fig|1469144.8.peg.1221"/>
<dbReference type="AlphaFoldDB" id="A0A132MK24"/>
<proteinExistence type="predicted"/>
<dbReference type="Proteomes" id="UP000070598">
    <property type="component" value="Unassembled WGS sequence"/>
</dbReference>
<dbReference type="Gene3D" id="3.30.70.240">
    <property type="match status" value="1"/>
</dbReference>
<dbReference type="NCBIfam" id="TIGR01873">
    <property type="entry name" value="cas_CT1978"/>
    <property type="match status" value="1"/>
</dbReference>
<dbReference type="EMBL" id="JYIK01001023">
    <property type="protein sequence ID" value="KWX07943.1"/>
    <property type="molecule type" value="Genomic_DNA"/>
</dbReference>
<name>A0A132MK24_9ACTN</name>
<dbReference type="InterPro" id="IPR010152">
    <property type="entry name" value="CRISPR-assoc_prot_Cas2_sub"/>
</dbReference>